<proteinExistence type="predicted"/>
<evidence type="ECO:0000313" key="1">
    <source>
        <dbReference type="EMBL" id="SCF01169.1"/>
    </source>
</evidence>
<protein>
    <submittedName>
        <fullName evidence="1">Uncharacterized protein</fullName>
    </submittedName>
</protein>
<dbReference type="EMBL" id="FMCQ01000007">
    <property type="protein sequence ID" value="SCF01169.1"/>
    <property type="molecule type" value="Genomic_DNA"/>
</dbReference>
<organism evidence="1 2">
    <name type="scientific">Micromonospora tulbaghiae</name>
    <dbReference type="NCBI Taxonomy" id="479978"/>
    <lineage>
        <taxon>Bacteria</taxon>
        <taxon>Bacillati</taxon>
        <taxon>Actinomycetota</taxon>
        <taxon>Actinomycetes</taxon>
        <taxon>Micromonosporales</taxon>
        <taxon>Micromonosporaceae</taxon>
        <taxon>Micromonospora</taxon>
    </lineage>
</organism>
<dbReference type="GeneID" id="93471827"/>
<evidence type="ECO:0000313" key="2">
    <source>
        <dbReference type="Proteomes" id="UP000199405"/>
    </source>
</evidence>
<reference evidence="1 2" key="1">
    <citation type="submission" date="2016-06" db="EMBL/GenBank/DDBJ databases">
        <authorList>
            <person name="Varghese N."/>
            <person name="Submissions Spin"/>
        </authorList>
    </citation>
    <scope>NUCLEOTIDE SEQUENCE [LARGE SCALE GENOMIC DNA]</scope>
    <source>
        <strain evidence="1 2">DSM 45142</strain>
    </source>
</reference>
<name>A0ABY0KQR9_9ACTN</name>
<dbReference type="RefSeq" id="WP_244206016.1">
    <property type="nucleotide sequence ID" value="NZ_FMCQ01000007.1"/>
</dbReference>
<dbReference type="Proteomes" id="UP000199405">
    <property type="component" value="Unassembled WGS sequence"/>
</dbReference>
<comment type="caution">
    <text evidence="1">The sequence shown here is derived from an EMBL/GenBank/DDBJ whole genome shotgun (WGS) entry which is preliminary data.</text>
</comment>
<keyword evidence="2" id="KW-1185">Reference proteome</keyword>
<sequence length="256" mass="28336">MPTDQPAPDGNEVPGQARRWADLRVQVAYRCRRLNTGHMVEADQRHDTREALGPHALMLFFVSEAPAEPHGYLLHTAYRLWLASPESEDLPRLLADLAEVVRTNIVRAASAGRRWHPLGPDASMVNGGDMSPPPGATYVGVGVSTLDSDQGRWQQVARTLRDGSGGRYLSAFDLKGQCYVLLTDGTALHLDRDPQARIGVDGIRCTKTLDPDRPAYWHNPHANLTEQGDDATRELWRRLGMLHHTLTSHLHGGRPA</sequence>
<accession>A0ABY0KQR9</accession>
<gene>
    <name evidence="1" type="ORF">GA0070562_5108</name>
</gene>